<name>A0A2P2KAR8_RHIMU</name>
<feature type="compositionally biased region" description="Basic and acidic residues" evidence="1">
    <location>
        <begin position="119"/>
        <end position="142"/>
    </location>
</feature>
<accession>A0A2P2KAR8</accession>
<dbReference type="CDD" id="cd00167">
    <property type="entry name" value="SANT"/>
    <property type="match status" value="1"/>
</dbReference>
<feature type="compositionally biased region" description="Polar residues" evidence="1">
    <location>
        <begin position="146"/>
        <end position="159"/>
    </location>
</feature>
<organism evidence="2">
    <name type="scientific">Rhizophora mucronata</name>
    <name type="common">Asiatic mangrove</name>
    <dbReference type="NCBI Taxonomy" id="61149"/>
    <lineage>
        <taxon>Eukaryota</taxon>
        <taxon>Viridiplantae</taxon>
        <taxon>Streptophyta</taxon>
        <taxon>Embryophyta</taxon>
        <taxon>Tracheophyta</taxon>
        <taxon>Spermatophyta</taxon>
        <taxon>Magnoliopsida</taxon>
        <taxon>eudicotyledons</taxon>
        <taxon>Gunneridae</taxon>
        <taxon>Pentapetalae</taxon>
        <taxon>rosids</taxon>
        <taxon>fabids</taxon>
        <taxon>Malpighiales</taxon>
        <taxon>Rhizophoraceae</taxon>
        <taxon>Rhizophora</taxon>
    </lineage>
</organism>
<evidence type="ECO:0000256" key="1">
    <source>
        <dbReference type="SAM" id="MobiDB-lite"/>
    </source>
</evidence>
<dbReference type="PANTHER" id="PTHR14000:SF1">
    <property type="entry name" value="HISTONE H2A DEUBIQUITINASE (DUF3755)"/>
    <property type="match status" value="1"/>
</dbReference>
<proteinExistence type="predicted"/>
<evidence type="ECO:0000313" key="2">
    <source>
        <dbReference type="EMBL" id="MBX02835.1"/>
    </source>
</evidence>
<dbReference type="PANTHER" id="PTHR14000">
    <property type="entry name" value="FINGER CCCH DOMAIN PROTEIN, PUTATIVE (DUF3755)-RELATED"/>
    <property type="match status" value="1"/>
</dbReference>
<reference evidence="2" key="1">
    <citation type="submission" date="2018-02" db="EMBL/GenBank/DDBJ databases">
        <title>Rhizophora mucronata_Transcriptome.</title>
        <authorList>
            <person name="Meera S.P."/>
            <person name="Sreeshan A."/>
            <person name="Augustine A."/>
        </authorList>
    </citation>
    <scope>NUCLEOTIDE SEQUENCE</scope>
    <source>
        <tissue evidence="2">Leaf</tissue>
    </source>
</reference>
<dbReference type="InterPro" id="IPR001005">
    <property type="entry name" value="SANT/Myb"/>
</dbReference>
<feature type="region of interest" description="Disordered" evidence="1">
    <location>
        <begin position="119"/>
        <end position="161"/>
    </location>
</feature>
<dbReference type="Pfam" id="PF12579">
    <property type="entry name" value="DUF3755"/>
    <property type="match status" value="1"/>
</dbReference>
<protein>
    <submittedName>
        <fullName evidence="2">Uncharacterized protein LOC105643645 isoform X2</fullName>
    </submittedName>
</protein>
<feature type="compositionally biased region" description="Low complexity" evidence="1">
    <location>
        <begin position="31"/>
        <end position="50"/>
    </location>
</feature>
<dbReference type="EMBL" id="GGEC01022351">
    <property type="protein sequence ID" value="MBX02835.1"/>
    <property type="molecule type" value="Transcribed_RNA"/>
</dbReference>
<dbReference type="Gene3D" id="1.10.10.60">
    <property type="entry name" value="Homeodomain-like"/>
    <property type="match status" value="1"/>
</dbReference>
<dbReference type="AlphaFoldDB" id="A0A2P2KAR8"/>
<dbReference type="InterPro" id="IPR022228">
    <property type="entry name" value="DUF3755"/>
</dbReference>
<feature type="region of interest" description="Disordered" evidence="1">
    <location>
        <begin position="1"/>
        <end position="56"/>
    </location>
</feature>
<feature type="compositionally biased region" description="Polar residues" evidence="1">
    <location>
        <begin position="1"/>
        <end position="29"/>
    </location>
</feature>
<sequence length="261" mass="28338">MAASANPPSGNNHVGASAQKVPSASSAETANGGPVNSSNNGVVSNSNPGVADSSATQAALRHRTGISVEWTADEQSILDDLLVKFASESIILKYAKIAMQLKDKTVRDVALRCRWMSKKENGKRRKEDHSARKNKDRKEKAGDSSAKLSSHLTRTNGPSYNLPMIPLDNDDGISFKDIGGVTGKLLEQNAQILSQISANFTSFQIHDNINLLSKTRDNIVTILNDLKDVPEIMKQMPPLPVKMNEKLAKSILHPVSRQMKS</sequence>